<organism evidence="5 6">
    <name type="scientific">Amphibalanus amphitrite</name>
    <name type="common">Striped barnacle</name>
    <name type="synonym">Balanus amphitrite</name>
    <dbReference type="NCBI Taxonomy" id="1232801"/>
    <lineage>
        <taxon>Eukaryota</taxon>
        <taxon>Metazoa</taxon>
        <taxon>Ecdysozoa</taxon>
        <taxon>Arthropoda</taxon>
        <taxon>Crustacea</taxon>
        <taxon>Multicrustacea</taxon>
        <taxon>Cirripedia</taxon>
        <taxon>Thoracica</taxon>
        <taxon>Thoracicalcarea</taxon>
        <taxon>Balanomorpha</taxon>
        <taxon>Balanoidea</taxon>
        <taxon>Balanidae</taxon>
        <taxon>Amphibalaninae</taxon>
        <taxon>Amphibalanus</taxon>
    </lineage>
</organism>
<dbReference type="GO" id="GO:0005634">
    <property type="term" value="C:nucleus"/>
    <property type="evidence" value="ECO:0007669"/>
    <property type="project" value="UniProtKB-SubCell"/>
</dbReference>
<reference evidence="5 6" key="1">
    <citation type="submission" date="2019-07" db="EMBL/GenBank/DDBJ databases">
        <title>Draft genome assembly of a fouling barnacle, Amphibalanus amphitrite (Darwin, 1854): The first reference genome for Thecostraca.</title>
        <authorList>
            <person name="Kim W."/>
        </authorList>
    </citation>
    <scope>NUCLEOTIDE SEQUENCE [LARGE SCALE GENOMIC DNA]</scope>
    <source>
        <strain evidence="5">SNU_AA5</strain>
        <tissue evidence="5">Soma without cirri and trophi</tissue>
    </source>
</reference>
<feature type="compositionally biased region" description="Polar residues" evidence="3">
    <location>
        <begin position="91"/>
        <end position="106"/>
    </location>
</feature>
<dbReference type="SMART" id="SM00298">
    <property type="entry name" value="CHROMO"/>
    <property type="match status" value="1"/>
</dbReference>
<sequence length="657" mass="72589">MPKRQRSRLGPRDLARVKRQKKTSNIFLVNQIHGDRTTERGKEYLVSWIGYPDECPTWEPEQHLIGNIILQDYKERRRCVDFTETQRAVSMVTQEEQTLEGATSVETSEKPTPVETPGKPTPVETPGKPTPVETPGKPTPVETPGKPTPVETPGKPTPVETPEKPTPVETSEKPTPVETPGKPTPVETPEKPTPVETLEGSTAEVLEEATHGETLEGTTPVETSEKPTPVETPGKPTHEKTLEGSTAEVLEGATHGETLEGTTPVETSEKPTPVETPGKPTPVETPEKPTPVETSEKPTPVETPGKPTPVETPEKPTPVETLEGSTAEVLEEATHGETLEGTTPVEMLGKPTSNRSDASFHDTAVPVSLPESNDEIELQVGDLQDMWHPIFESDTLMVVAKSGIPSKNFQRSGVIKNARLDEYAKMKNEVLRVKDHKSNATYGSANLVVRGLVKHLEVYVEHFRSFLVTEDKVDLLFPSSDPADDIAEVCRGFQVDFKLTPTMIRKAASTAAYDDLTDSERRKLADHMTHRSATQFRAYSAKNRRAEATKTVQKMKQVLYGCDETTDTEDSEPRPAAVAFSSEEVAVLEKQVRKMISDGTFVSSRLALTMMSRNSPLFDSRSPKCVENKLRAMLQSAREKGRWDRYADERGGRSRRR</sequence>
<protein>
    <submittedName>
        <fullName evidence="5">Cell surface glycoprotein 1</fullName>
    </submittedName>
</protein>
<dbReference type="PROSITE" id="PS50013">
    <property type="entry name" value="CHROMO_2"/>
    <property type="match status" value="1"/>
</dbReference>
<dbReference type="AlphaFoldDB" id="A0A6A4X7T9"/>
<evidence type="ECO:0000256" key="3">
    <source>
        <dbReference type="SAM" id="MobiDB-lite"/>
    </source>
</evidence>
<evidence type="ECO:0000313" key="6">
    <source>
        <dbReference type="Proteomes" id="UP000440578"/>
    </source>
</evidence>
<comment type="subcellular location">
    <subcellularLocation>
        <location evidence="1">Nucleus</location>
    </subcellularLocation>
</comment>
<feature type="compositionally biased region" description="Low complexity" evidence="3">
    <location>
        <begin position="270"/>
        <end position="284"/>
    </location>
</feature>
<dbReference type="InterPro" id="IPR023780">
    <property type="entry name" value="Chromo_domain"/>
</dbReference>
<feature type="region of interest" description="Disordered" evidence="3">
    <location>
        <begin position="91"/>
        <end position="320"/>
    </location>
</feature>
<dbReference type="InterPro" id="IPR051219">
    <property type="entry name" value="Heterochromatin_chromo-domain"/>
</dbReference>
<gene>
    <name evidence="5" type="primary">olpB_3</name>
    <name evidence="5" type="ORF">FJT64_018564</name>
</gene>
<accession>A0A6A4X7T9</accession>
<dbReference type="Proteomes" id="UP000440578">
    <property type="component" value="Unassembled WGS sequence"/>
</dbReference>
<feature type="compositionally biased region" description="Low complexity" evidence="3">
    <location>
        <begin position="291"/>
        <end position="311"/>
    </location>
</feature>
<dbReference type="InterPro" id="IPR016197">
    <property type="entry name" value="Chromo-like_dom_sf"/>
</dbReference>
<proteinExistence type="predicted"/>
<dbReference type="EMBL" id="VIIS01000309">
    <property type="protein sequence ID" value="KAF0310471.1"/>
    <property type="molecule type" value="Genomic_DNA"/>
</dbReference>
<keyword evidence="2" id="KW-0539">Nucleus</keyword>
<dbReference type="OrthoDB" id="8964969at2759"/>
<dbReference type="GO" id="GO:0005694">
    <property type="term" value="C:chromosome"/>
    <property type="evidence" value="ECO:0007669"/>
    <property type="project" value="UniProtKB-ARBA"/>
</dbReference>
<feature type="compositionally biased region" description="Low complexity" evidence="3">
    <location>
        <begin position="110"/>
        <end position="160"/>
    </location>
</feature>
<dbReference type="PANTHER" id="PTHR22812">
    <property type="entry name" value="CHROMOBOX PROTEIN"/>
    <property type="match status" value="1"/>
</dbReference>
<comment type="caution">
    <text evidence="5">The sequence shown here is derived from an EMBL/GenBank/DDBJ whole genome shotgun (WGS) entry which is preliminary data.</text>
</comment>
<feature type="domain" description="Chromo" evidence="4">
    <location>
        <begin position="27"/>
        <end position="85"/>
    </location>
</feature>
<keyword evidence="6" id="KW-1185">Reference proteome</keyword>
<name>A0A6A4X7T9_AMPAM</name>
<evidence type="ECO:0000256" key="1">
    <source>
        <dbReference type="ARBA" id="ARBA00004123"/>
    </source>
</evidence>
<evidence type="ECO:0000313" key="5">
    <source>
        <dbReference type="EMBL" id="KAF0310471.1"/>
    </source>
</evidence>
<dbReference type="Gene3D" id="2.40.50.40">
    <property type="match status" value="1"/>
</dbReference>
<feature type="compositionally biased region" description="Low complexity" evidence="3">
    <location>
        <begin position="167"/>
        <end position="187"/>
    </location>
</feature>
<evidence type="ECO:0000256" key="2">
    <source>
        <dbReference type="ARBA" id="ARBA00023242"/>
    </source>
</evidence>
<dbReference type="InterPro" id="IPR000953">
    <property type="entry name" value="Chromo/chromo_shadow_dom"/>
</dbReference>
<dbReference type="SUPFAM" id="SSF54160">
    <property type="entry name" value="Chromo domain-like"/>
    <property type="match status" value="1"/>
</dbReference>
<dbReference type="Pfam" id="PF00385">
    <property type="entry name" value="Chromo"/>
    <property type="match status" value="1"/>
</dbReference>
<evidence type="ECO:0000259" key="4">
    <source>
        <dbReference type="PROSITE" id="PS50013"/>
    </source>
</evidence>